<sequence length="114" mass="12524">MVFTGGMPSPAWVAGFRALTCELPRSMVFHHWGDIDVGGFRIAARLQEIAMPASVSLQPWLMDITLDGRGNEVKDSTRDAMRAAAIRAGWSTFDRLPALTLEQERVGVILPSLI</sequence>
<proteinExistence type="predicted"/>
<evidence type="ECO:0000313" key="3">
    <source>
        <dbReference type="Proteomes" id="UP000594059"/>
    </source>
</evidence>
<dbReference type="Proteomes" id="UP000594059">
    <property type="component" value="Chromosome"/>
</dbReference>
<dbReference type="EMBL" id="CP063656">
    <property type="protein sequence ID" value="QOW18461.1"/>
    <property type="molecule type" value="Genomic_DNA"/>
</dbReference>
<dbReference type="InterPro" id="IPR024534">
    <property type="entry name" value="JetD_C"/>
</dbReference>
<evidence type="ECO:0000259" key="1">
    <source>
        <dbReference type="Pfam" id="PF09983"/>
    </source>
</evidence>
<name>A0A7S6UDV8_9GAMM</name>
<dbReference type="KEGG" id="lcic:INQ41_06900"/>
<dbReference type="Pfam" id="PF09983">
    <property type="entry name" value="JetD_C"/>
    <property type="match status" value="1"/>
</dbReference>
<keyword evidence="3" id="KW-1185">Reference proteome</keyword>
<protein>
    <recommendedName>
        <fullName evidence="1">Wadjet protein JetD C-terminal domain-containing protein</fullName>
    </recommendedName>
</protein>
<gene>
    <name evidence="2" type="ORF">INQ41_06900</name>
</gene>
<accession>A0A7S6UDV8</accession>
<reference evidence="2 3" key="1">
    <citation type="submission" date="2020-10" db="EMBL/GenBank/DDBJ databases">
        <title>complete genome sequencing of Lysobacter sp. H21R20.</title>
        <authorList>
            <person name="Bae J.-W."/>
            <person name="Lee S.-Y."/>
        </authorList>
    </citation>
    <scope>NUCLEOTIDE SEQUENCE [LARGE SCALE GENOMIC DNA]</scope>
    <source>
        <strain evidence="2 3">H21R20</strain>
    </source>
</reference>
<organism evidence="2 3">
    <name type="scientific">Novilysobacter ciconiae</name>
    <dbReference type="NCBI Taxonomy" id="2781022"/>
    <lineage>
        <taxon>Bacteria</taxon>
        <taxon>Pseudomonadati</taxon>
        <taxon>Pseudomonadota</taxon>
        <taxon>Gammaproteobacteria</taxon>
        <taxon>Lysobacterales</taxon>
        <taxon>Lysobacteraceae</taxon>
        <taxon>Novilysobacter</taxon>
    </lineage>
</organism>
<feature type="domain" description="Wadjet protein JetD C-terminal" evidence="1">
    <location>
        <begin position="18"/>
        <end position="107"/>
    </location>
</feature>
<dbReference type="AlphaFoldDB" id="A0A7S6UDV8"/>
<evidence type="ECO:0000313" key="2">
    <source>
        <dbReference type="EMBL" id="QOW18461.1"/>
    </source>
</evidence>